<evidence type="ECO:0000313" key="1">
    <source>
        <dbReference type="EMBL" id="CAF1380039.1"/>
    </source>
</evidence>
<name>A0A816B7H2_9BILA</name>
<evidence type="ECO:0000313" key="2">
    <source>
        <dbReference type="EMBL" id="CAF1607214.1"/>
    </source>
</evidence>
<proteinExistence type="predicted"/>
<reference evidence="2" key="1">
    <citation type="submission" date="2021-02" db="EMBL/GenBank/DDBJ databases">
        <authorList>
            <person name="Nowell W R."/>
        </authorList>
    </citation>
    <scope>NUCLEOTIDE SEQUENCE</scope>
</reference>
<dbReference type="Proteomes" id="UP000663877">
    <property type="component" value="Unassembled WGS sequence"/>
</dbReference>
<keyword evidence="3" id="KW-1185">Reference proteome</keyword>
<accession>A0A816B7H2</accession>
<dbReference type="Proteomes" id="UP000663832">
    <property type="component" value="Unassembled WGS sequence"/>
</dbReference>
<dbReference type="EMBL" id="CAJNOM010001418">
    <property type="protein sequence ID" value="CAF1607214.1"/>
    <property type="molecule type" value="Genomic_DNA"/>
</dbReference>
<protein>
    <submittedName>
        <fullName evidence="2">Uncharacterized protein</fullName>
    </submittedName>
</protein>
<organism evidence="2 3">
    <name type="scientific">Adineta steineri</name>
    <dbReference type="NCBI Taxonomy" id="433720"/>
    <lineage>
        <taxon>Eukaryota</taxon>
        <taxon>Metazoa</taxon>
        <taxon>Spiralia</taxon>
        <taxon>Gnathifera</taxon>
        <taxon>Rotifera</taxon>
        <taxon>Eurotatoria</taxon>
        <taxon>Bdelloidea</taxon>
        <taxon>Adinetida</taxon>
        <taxon>Adinetidae</taxon>
        <taxon>Adineta</taxon>
    </lineage>
</organism>
<comment type="caution">
    <text evidence="2">The sequence shown here is derived from an EMBL/GenBank/DDBJ whole genome shotgun (WGS) entry which is preliminary data.</text>
</comment>
<gene>
    <name evidence="1" type="ORF">BJG266_LOCUS36517</name>
    <name evidence="2" type="ORF">QVE165_LOCUS53499</name>
</gene>
<dbReference type="EMBL" id="CAJNOI010001077">
    <property type="protein sequence ID" value="CAF1380039.1"/>
    <property type="molecule type" value="Genomic_DNA"/>
</dbReference>
<sequence>MFIYCLVSHFIRQCIYNHIILGNEAKQPTILTSYGVVVHINRYVLQYWSSKADIRVRQKHIVQQSNYKQILSQLNHIYLNYSMDLISIPLLNLHQWKLTKSCFDDLRIILENSSQLKLLYIYLDMNMLNISFILPLNQLIRLNLEIKNQRISKDQIEQLLSSLIYLKHLELKANILENVVNDYF</sequence>
<dbReference type="AlphaFoldDB" id="A0A816B7H2"/>
<evidence type="ECO:0000313" key="3">
    <source>
        <dbReference type="Proteomes" id="UP000663832"/>
    </source>
</evidence>